<dbReference type="PANTHER" id="PTHR14557">
    <property type="entry name" value="PROTEIN C7ORF21"/>
    <property type="match status" value="1"/>
</dbReference>
<dbReference type="InterPro" id="IPR000626">
    <property type="entry name" value="Ubiquitin-like_dom"/>
</dbReference>
<feature type="compositionally biased region" description="Polar residues" evidence="1">
    <location>
        <begin position="87"/>
        <end position="99"/>
    </location>
</feature>
<dbReference type="Proteomes" id="UP000325440">
    <property type="component" value="Unassembled WGS sequence"/>
</dbReference>
<accession>A0A5E4MR81</accession>
<name>A0A5E4MR81_9HEMI</name>
<dbReference type="InterPro" id="IPR040352">
    <property type="entry name" value="TMUB1/2"/>
</dbReference>
<keyword evidence="2" id="KW-1133">Transmembrane helix</keyword>
<keyword evidence="2" id="KW-0812">Transmembrane</keyword>
<keyword evidence="2" id="KW-0472">Membrane</keyword>
<dbReference type="SMART" id="SM00213">
    <property type="entry name" value="UBQ"/>
    <property type="match status" value="1"/>
</dbReference>
<keyword evidence="5" id="KW-1185">Reference proteome</keyword>
<dbReference type="PROSITE" id="PS50053">
    <property type="entry name" value="UBIQUITIN_2"/>
    <property type="match status" value="1"/>
</dbReference>
<sequence length="330" mass="37696">MAIIEGFGDEVIQFFGILFIVVLIILIWMSTQVVDTQLFRGAAVFILERRSTRHTIDMTLEQRLTQSNASVPSISENPPTEIVPTNADIQTNSSINNDNPQDKNENSSSTENDVAERESTMQSNELSQSTNDSSNDQQVYEDSIKIRLKYLNDNCRLVEGRLQENIGVFKRRHFSNELSSDKIIRLIFQGKVLHDDEATLSSYGLHDNCVVHCLIHQPRPTTNAQQTDDSVEDDIIDHPPTLLPNIIRRRHRQRQPGPVQREWNLATLLSALITVIISLLWYARIHFYTLFSYTSTGTLGILTGIFIFTAILTFLVDNEDHQQYQPQVRQ</sequence>
<dbReference type="GO" id="GO:0036503">
    <property type="term" value="P:ERAD pathway"/>
    <property type="evidence" value="ECO:0007669"/>
    <property type="project" value="InterPro"/>
</dbReference>
<dbReference type="EMBL" id="CABPRJ010001016">
    <property type="protein sequence ID" value="VVC34799.1"/>
    <property type="molecule type" value="Genomic_DNA"/>
</dbReference>
<evidence type="ECO:0000313" key="5">
    <source>
        <dbReference type="Proteomes" id="UP000325440"/>
    </source>
</evidence>
<evidence type="ECO:0000256" key="2">
    <source>
        <dbReference type="SAM" id="Phobius"/>
    </source>
</evidence>
<dbReference type="InterPro" id="IPR029071">
    <property type="entry name" value="Ubiquitin-like_domsf"/>
</dbReference>
<evidence type="ECO:0000256" key="1">
    <source>
        <dbReference type="SAM" id="MobiDB-lite"/>
    </source>
</evidence>
<feature type="domain" description="Ubiquitin-like" evidence="3">
    <location>
        <begin position="144"/>
        <end position="220"/>
    </location>
</feature>
<evidence type="ECO:0000313" key="4">
    <source>
        <dbReference type="EMBL" id="VVC34799.1"/>
    </source>
</evidence>
<dbReference type="Pfam" id="PF00240">
    <property type="entry name" value="ubiquitin"/>
    <property type="match status" value="1"/>
</dbReference>
<feature type="compositionally biased region" description="Polar residues" evidence="1">
    <location>
        <begin position="67"/>
        <end position="78"/>
    </location>
</feature>
<dbReference type="CDD" id="cd17057">
    <property type="entry name" value="Ubl_TMUB1_like"/>
    <property type="match status" value="1"/>
</dbReference>
<reference evidence="4 5" key="1">
    <citation type="submission" date="2019-08" db="EMBL/GenBank/DDBJ databases">
        <authorList>
            <person name="Alioto T."/>
            <person name="Alioto T."/>
            <person name="Gomez Garrido J."/>
        </authorList>
    </citation>
    <scope>NUCLEOTIDE SEQUENCE [LARGE SCALE GENOMIC DNA]</scope>
</reference>
<dbReference type="SUPFAM" id="SSF54236">
    <property type="entry name" value="Ubiquitin-like"/>
    <property type="match status" value="1"/>
</dbReference>
<evidence type="ECO:0000259" key="3">
    <source>
        <dbReference type="PROSITE" id="PS50053"/>
    </source>
</evidence>
<feature type="transmembrane region" description="Helical" evidence="2">
    <location>
        <begin position="295"/>
        <end position="316"/>
    </location>
</feature>
<gene>
    <name evidence="4" type="ORF">CINCED_3A002166</name>
</gene>
<feature type="transmembrane region" description="Helical" evidence="2">
    <location>
        <begin position="263"/>
        <end position="283"/>
    </location>
</feature>
<dbReference type="OrthoDB" id="161999at2759"/>
<dbReference type="Gene3D" id="3.10.20.90">
    <property type="entry name" value="Phosphatidylinositol 3-kinase Catalytic Subunit, Chain A, domain 1"/>
    <property type="match status" value="1"/>
</dbReference>
<organism evidence="4 5">
    <name type="scientific">Cinara cedri</name>
    <dbReference type="NCBI Taxonomy" id="506608"/>
    <lineage>
        <taxon>Eukaryota</taxon>
        <taxon>Metazoa</taxon>
        <taxon>Ecdysozoa</taxon>
        <taxon>Arthropoda</taxon>
        <taxon>Hexapoda</taxon>
        <taxon>Insecta</taxon>
        <taxon>Pterygota</taxon>
        <taxon>Neoptera</taxon>
        <taxon>Paraneoptera</taxon>
        <taxon>Hemiptera</taxon>
        <taxon>Sternorrhyncha</taxon>
        <taxon>Aphidomorpha</taxon>
        <taxon>Aphidoidea</taxon>
        <taxon>Aphididae</taxon>
        <taxon>Lachninae</taxon>
        <taxon>Cinara</taxon>
    </lineage>
</organism>
<feature type="transmembrane region" description="Helical" evidence="2">
    <location>
        <begin position="12"/>
        <end position="30"/>
    </location>
</feature>
<dbReference type="PANTHER" id="PTHR14557:SF5">
    <property type="entry name" value="UBIQUITIN-LIKE DOMAIN-CONTAINING PROTEIN"/>
    <property type="match status" value="1"/>
</dbReference>
<proteinExistence type="predicted"/>
<feature type="compositionally biased region" description="Low complexity" evidence="1">
    <location>
        <begin position="127"/>
        <end position="138"/>
    </location>
</feature>
<protein>
    <submittedName>
        <fullName evidence="4">Ubiquitin-related domain,Ubiquitin domain</fullName>
    </submittedName>
</protein>
<feature type="region of interest" description="Disordered" evidence="1">
    <location>
        <begin position="67"/>
        <end position="138"/>
    </location>
</feature>
<dbReference type="AlphaFoldDB" id="A0A5E4MR81"/>